<evidence type="ECO:0000256" key="3">
    <source>
        <dbReference type="ARBA" id="ARBA00022737"/>
    </source>
</evidence>
<feature type="domain" description="4Fe-4S ferredoxin-type" evidence="7">
    <location>
        <begin position="58"/>
        <end position="88"/>
    </location>
</feature>
<dbReference type="EMBL" id="JAJNNZ010000005">
    <property type="protein sequence ID" value="MCJ2376753.1"/>
    <property type="molecule type" value="Genomic_DNA"/>
</dbReference>
<evidence type="ECO:0000256" key="4">
    <source>
        <dbReference type="ARBA" id="ARBA00023004"/>
    </source>
</evidence>
<feature type="binding site" evidence="6">
    <location>
        <position position="145"/>
    </location>
    <ligand>
        <name>[4Fe-4S] cluster</name>
        <dbReference type="ChEBI" id="CHEBI:49883"/>
        <label>3</label>
    </ligand>
</feature>
<dbReference type="SUPFAM" id="SSF54862">
    <property type="entry name" value="4Fe-4S ferredoxins"/>
    <property type="match status" value="1"/>
</dbReference>
<evidence type="ECO:0000313" key="8">
    <source>
        <dbReference type="EMBL" id="MCJ2376753.1"/>
    </source>
</evidence>
<dbReference type="CDD" id="cd10564">
    <property type="entry name" value="NapF_like"/>
    <property type="match status" value="1"/>
</dbReference>
<keyword evidence="5 6" id="KW-0411">Iron-sulfur</keyword>
<dbReference type="InterPro" id="IPR050572">
    <property type="entry name" value="Fe-S_Ferredoxin"/>
</dbReference>
<accession>A0A9X2AYL6</accession>
<feature type="binding site" evidence="6">
    <location>
        <position position="73"/>
    </location>
    <ligand>
        <name>[4Fe-4S] cluster</name>
        <dbReference type="ChEBI" id="CHEBI:49883"/>
        <label>2</label>
    </ligand>
</feature>
<feature type="domain" description="4Fe-4S ferredoxin-type" evidence="7">
    <location>
        <begin position="26"/>
        <end position="55"/>
    </location>
</feature>
<comment type="similarity">
    <text evidence="6">Belongs to the NapF family.</text>
</comment>
<dbReference type="GO" id="GO:0046872">
    <property type="term" value="F:metal ion binding"/>
    <property type="evidence" value="ECO:0007669"/>
    <property type="project" value="UniProtKB-KW"/>
</dbReference>
<dbReference type="InterPro" id="IPR004496">
    <property type="entry name" value="NapF"/>
</dbReference>
<feature type="binding site" evidence="6">
    <location>
        <position position="142"/>
    </location>
    <ligand>
        <name>[4Fe-4S] cluster</name>
        <dbReference type="ChEBI" id="CHEBI:49883"/>
        <label>3</label>
    </ligand>
</feature>
<evidence type="ECO:0000256" key="1">
    <source>
        <dbReference type="ARBA" id="ARBA00022485"/>
    </source>
</evidence>
<dbReference type="Proteomes" id="UP001139488">
    <property type="component" value="Unassembled WGS sequence"/>
</dbReference>
<feature type="binding site" evidence="6">
    <location>
        <position position="77"/>
    </location>
    <ligand>
        <name>[4Fe-4S] cluster</name>
        <dbReference type="ChEBI" id="CHEBI:49883"/>
        <label>2</label>
    </ligand>
</feature>
<comment type="subcellular location">
    <subcellularLocation>
        <location evidence="6">Cytoplasm</location>
    </subcellularLocation>
</comment>
<reference evidence="8" key="1">
    <citation type="submission" date="2021-11" db="EMBL/GenBank/DDBJ databases">
        <title>Vibrio ZSDE26 sp. nov. and Vibrio ZSDZ34 sp. nov., isolated from coastal seawater in Qingdao.</title>
        <authorList>
            <person name="Zhang P."/>
        </authorList>
    </citation>
    <scope>NUCLEOTIDE SEQUENCE</scope>
    <source>
        <strain evidence="8">ZSDZ34</strain>
    </source>
</reference>
<feature type="binding site" evidence="6">
    <location>
        <position position="149"/>
    </location>
    <ligand>
        <name>[4Fe-4S] cluster</name>
        <dbReference type="ChEBI" id="CHEBI:49883"/>
        <label>3</label>
    </ligand>
</feature>
<comment type="function">
    <text evidence="6">Could be involved in the maturation of NapA, the catalytic subunit of the periplasmic nitrate reductase, before its export into the periplasm.</text>
</comment>
<dbReference type="PANTHER" id="PTHR43687:SF1">
    <property type="entry name" value="FERREDOXIN III"/>
    <property type="match status" value="1"/>
</dbReference>
<dbReference type="NCBIfam" id="TIGR00402">
    <property type="entry name" value="napF"/>
    <property type="match status" value="1"/>
</dbReference>
<evidence type="ECO:0000259" key="7">
    <source>
        <dbReference type="PROSITE" id="PS51379"/>
    </source>
</evidence>
<feature type="binding site" evidence="6">
    <location>
        <position position="35"/>
    </location>
    <ligand>
        <name>[4Fe-4S] cluster</name>
        <dbReference type="ChEBI" id="CHEBI:49883"/>
        <label>1</label>
    </ligand>
</feature>
<feature type="binding site" evidence="6">
    <location>
        <position position="41"/>
    </location>
    <ligand>
        <name>[4Fe-4S] cluster</name>
        <dbReference type="ChEBI" id="CHEBI:49883"/>
        <label>1</label>
    </ligand>
</feature>
<comment type="cofactor">
    <cofactor evidence="6">
        <name>[4Fe-4S] cluster</name>
        <dbReference type="ChEBI" id="CHEBI:49883"/>
    </cofactor>
</comment>
<protein>
    <recommendedName>
        <fullName evidence="6">Ferredoxin-type protein NapF</fullName>
    </recommendedName>
</protein>
<dbReference type="AlphaFoldDB" id="A0A9X2AYL6"/>
<evidence type="ECO:0000256" key="2">
    <source>
        <dbReference type="ARBA" id="ARBA00022723"/>
    </source>
</evidence>
<keyword evidence="3 6" id="KW-0677">Repeat</keyword>
<dbReference type="Gene3D" id="3.30.70.20">
    <property type="match status" value="2"/>
</dbReference>
<evidence type="ECO:0000313" key="9">
    <source>
        <dbReference type="Proteomes" id="UP001139488"/>
    </source>
</evidence>
<gene>
    <name evidence="6 8" type="primary">napF</name>
    <name evidence="8" type="ORF">LNL84_07880</name>
</gene>
<sequence>MIDQSRRRFFTRKALDKEVARLPWVANLATFTELCTRCNKCIDSCENNIIVAGDGGFPLVNFNIDECTFCYRCAEICPEPIFKGMDEKPWTAKAKINDSCLAYKNVECRSCGDLCEPMAITFSLQAGGVAKPKIKLSDCTGCGACVSVCPTSSINVINT</sequence>
<feature type="binding site" evidence="6">
    <location>
        <position position="38"/>
    </location>
    <ligand>
        <name>[4Fe-4S] cluster</name>
        <dbReference type="ChEBI" id="CHEBI:49883"/>
        <label>1</label>
    </ligand>
</feature>
<dbReference type="PROSITE" id="PS51379">
    <property type="entry name" value="4FE4S_FER_2"/>
    <property type="match status" value="3"/>
</dbReference>
<dbReference type="RefSeq" id="WP_244356648.1">
    <property type="nucleotide sequence ID" value="NZ_JAJNNZ010000005.1"/>
</dbReference>
<evidence type="ECO:0000256" key="6">
    <source>
        <dbReference type="HAMAP-Rule" id="MF_02201"/>
    </source>
</evidence>
<organism evidence="8 9">
    <name type="scientific">Vibrio gelatinilyticus</name>
    <dbReference type="NCBI Taxonomy" id="2893468"/>
    <lineage>
        <taxon>Bacteria</taxon>
        <taxon>Pseudomonadati</taxon>
        <taxon>Pseudomonadota</taxon>
        <taxon>Gammaproteobacteria</taxon>
        <taxon>Vibrionales</taxon>
        <taxon>Vibrionaceae</taxon>
        <taxon>Vibrio</taxon>
    </lineage>
</organism>
<feature type="domain" description="4Fe-4S ferredoxin-type" evidence="7">
    <location>
        <begin position="130"/>
        <end position="159"/>
    </location>
</feature>
<dbReference type="HAMAP" id="MF_02201">
    <property type="entry name" value="NapF"/>
    <property type="match status" value="1"/>
</dbReference>
<dbReference type="GO" id="GO:0051539">
    <property type="term" value="F:4 iron, 4 sulfur cluster binding"/>
    <property type="evidence" value="ECO:0007669"/>
    <property type="project" value="UniProtKB-UniRule"/>
</dbReference>
<keyword evidence="4 6" id="KW-0408">Iron</keyword>
<feature type="binding site" evidence="6">
    <location>
        <position position="139"/>
    </location>
    <ligand>
        <name>[4Fe-4S] cluster</name>
        <dbReference type="ChEBI" id="CHEBI:49883"/>
        <label>3</label>
    </ligand>
</feature>
<comment type="subunit">
    <text evidence="6">Interacts with the cytoplasmic NapA precursor.</text>
</comment>
<comment type="caution">
    <text evidence="8">The sequence shown here is derived from an EMBL/GenBank/DDBJ whole genome shotgun (WGS) entry which is preliminary data.</text>
</comment>
<dbReference type="PANTHER" id="PTHR43687">
    <property type="entry name" value="ADENYLYLSULFATE REDUCTASE, BETA SUBUNIT"/>
    <property type="match status" value="1"/>
</dbReference>
<feature type="binding site" evidence="6">
    <location>
        <position position="45"/>
    </location>
    <ligand>
        <name>[4Fe-4S] cluster</name>
        <dbReference type="ChEBI" id="CHEBI:49883"/>
        <label>1</label>
    </ligand>
</feature>
<keyword evidence="2 6" id="KW-0479">Metal-binding</keyword>
<dbReference type="Pfam" id="PF12838">
    <property type="entry name" value="Fer4_7"/>
    <property type="match status" value="2"/>
</dbReference>
<feature type="binding site" evidence="6">
    <location>
        <position position="67"/>
    </location>
    <ligand>
        <name>[4Fe-4S] cluster</name>
        <dbReference type="ChEBI" id="CHEBI:49883"/>
        <label>2</label>
    </ligand>
</feature>
<proteinExistence type="inferred from homology"/>
<name>A0A9X2AYL6_9VIBR</name>
<dbReference type="GO" id="GO:0005737">
    <property type="term" value="C:cytoplasm"/>
    <property type="evidence" value="ECO:0007669"/>
    <property type="project" value="UniProtKB-SubCell"/>
</dbReference>
<dbReference type="PROSITE" id="PS00198">
    <property type="entry name" value="4FE4S_FER_1"/>
    <property type="match status" value="2"/>
</dbReference>
<evidence type="ECO:0000256" key="5">
    <source>
        <dbReference type="ARBA" id="ARBA00023014"/>
    </source>
</evidence>
<keyword evidence="1 6" id="KW-0004">4Fe-4S</keyword>
<keyword evidence="6" id="KW-0963">Cytoplasm</keyword>
<feature type="binding site" evidence="6">
    <location>
        <position position="70"/>
    </location>
    <ligand>
        <name>[4Fe-4S] cluster</name>
        <dbReference type="ChEBI" id="CHEBI:49883"/>
        <label>2</label>
    </ligand>
</feature>
<dbReference type="InterPro" id="IPR017900">
    <property type="entry name" value="4Fe4S_Fe_S_CS"/>
</dbReference>
<keyword evidence="9" id="KW-1185">Reference proteome</keyword>
<dbReference type="InterPro" id="IPR017896">
    <property type="entry name" value="4Fe4S_Fe-S-bd"/>
</dbReference>